<dbReference type="PRINTS" id="PR00385">
    <property type="entry name" value="P450"/>
</dbReference>
<dbReference type="SMR" id="A0A068EU83"/>
<evidence type="ECO:0000256" key="10">
    <source>
        <dbReference type="ARBA" id="ARBA00023002"/>
    </source>
</evidence>
<dbReference type="SUPFAM" id="SSF48264">
    <property type="entry name" value="Cytochrome P450"/>
    <property type="match status" value="1"/>
</dbReference>
<evidence type="ECO:0000256" key="12">
    <source>
        <dbReference type="ARBA" id="ARBA00023033"/>
    </source>
</evidence>
<name>A0A068EU83_HELAM</name>
<evidence type="ECO:0000256" key="3">
    <source>
        <dbReference type="ARBA" id="ARBA00004406"/>
    </source>
</evidence>
<dbReference type="PANTHER" id="PTHR24292">
    <property type="entry name" value="CYTOCHROME P450"/>
    <property type="match status" value="1"/>
</dbReference>
<dbReference type="PANTHER" id="PTHR24292:SF54">
    <property type="entry name" value="CYP9F3-RELATED"/>
    <property type="match status" value="1"/>
</dbReference>
<dbReference type="GO" id="GO:0005506">
    <property type="term" value="F:iron ion binding"/>
    <property type="evidence" value="ECO:0007669"/>
    <property type="project" value="InterPro"/>
</dbReference>
<gene>
    <name evidence="17" type="primary">CYP9A17v2</name>
</gene>
<dbReference type="EC" id="1.14.14.1" evidence="5"/>
<protein>
    <recommendedName>
        <fullName evidence="5">unspecific monooxygenase</fullName>
        <ecNumber evidence="5">1.14.14.1</ecNumber>
    </recommendedName>
</protein>
<reference evidence="17" key="1">
    <citation type="journal article" date="2014" name="Insect Biochem. Mol. Biol.">
        <title>An independent occurrence of the chimeric P450 enzyme CYP337B3 of Helicoverpa armigera confers cypermethrin resistance in Pakistan.</title>
        <authorList>
            <person name="Rasool A."/>
            <person name="Joussen N."/>
            <person name="Lorenz S."/>
            <person name="Ellinger R."/>
            <person name="Schneider B."/>
            <person name="Khan S.A."/>
            <person name="Ashfaq M."/>
            <person name="Heckel D.G."/>
        </authorList>
    </citation>
    <scope>NUCLEOTIDE SEQUENCE</scope>
</reference>
<keyword evidence="10 16" id="KW-0560">Oxidoreductase</keyword>
<keyword evidence="11 15" id="KW-0408">Iron</keyword>
<proteinExistence type="evidence at transcript level"/>
<sequence>MILALVWVAVLIAVAVLYLRQVYSRFSRYGVKQFRPVPILGNMTRILLKQDHFVDDTMRYYNSFPEERFVGKFEFIKELVVIRDIELVKKIAVKDFEHFLDHRSMFSSSDSFFSRNLFSLKGQEWKDMRSTLSPAFTSSKMRMMVPFMVEVGDQMMAAIKNKIKESGNGYIDIECKDLTTRYANDVIASCAFGLKVDSHNETDNEFYTMGKLSSTFNFRQMLVFFFIANAPTVAKILKLDFLSEAAKKFFRNLVLDTMKNRELNHIIRPDMIHLLMEAKKGKLTREEIKSNDVTAGFATVEESAVGQKEITRVWTDEDLIAQAVLFFIAGFETVSSGMSFLLYELAVNPDVQERLAQEIKENDAKNGGKFDFNSIQNLQYMDMVVSELLRLWPPGAALDRICTKDYNLGKPNDKAKHDFIVRKGTGISIPAFAFHRDPQFFPNPEKFDPERFSEENKHNIQSFAYMPFGIGPRNCIGSRFALCEMKVMAYQILQHMEVSPCERTCIPAKLDTETFNMRLKGGHWLRFRPRQ</sequence>
<evidence type="ECO:0000256" key="13">
    <source>
        <dbReference type="ARBA" id="ARBA00023136"/>
    </source>
</evidence>
<evidence type="ECO:0000313" key="17">
    <source>
        <dbReference type="EMBL" id="AID54904.1"/>
    </source>
</evidence>
<evidence type="ECO:0000256" key="7">
    <source>
        <dbReference type="ARBA" id="ARBA00022723"/>
    </source>
</evidence>
<keyword evidence="7 15" id="KW-0479">Metal-binding</keyword>
<keyword evidence="12 16" id="KW-0503">Monooxygenase</keyword>
<keyword evidence="6 15" id="KW-0349">Heme</keyword>
<accession>A0A068EU83</accession>
<evidence type="ECO:0000256" key="15">
    <source>
        <dbReference type="PIRSR" id="PIRSR602401-1"/>
    </source>
</evidence>
<dbReference type="CDD" id="cd11056">
    <property type="entry name" value="CYP6-like"/>
    <property type="match status" value="1"/>
</dbReference>
<dbReference type="InterPro" id="IPR002401">
    <property type="entry name" value="Cyt_P450_E_grp-I"/>
</dbReference>
<dbReference type="AlphaFoldDB" id="A0A068EU83"/>
<evidence type="ECO:0000256" key="11">
    <source>
        <dbReference type="ARBA" id="ARBA00023004"/>
    </source>
</evidence>
<dbReference type="Pfam" id="PF00067">
    <property type="entry name" value="p450"/>
    <property type="match status" value="2"/>
</dbReference>
<dbReference type="InterPro" id="IPR017972">
    <property type="entry name" value="Cyt_P450_CS"/>
</dbReference>
<evidence type="ECO:0000256" key="8">
    <source>
        <dbReference type="ARBA" id="ARBA00022824"/>
    </source>
</evidence>
<comment type="cofactor">
    <cofactor evidence="1 15">
        <name>heme</name>
        <dbReference type="ChEBI" id="CHEBI:30413"/>
    </cofactor>
</comment>
<comment type="similarity">
    <text evidence="4 16">Belongs to the cytochrome P450 family.</text>
</comment>
<dbReference type="GO" id="GO:0005789">
    <property type="term" value="C:endoplasmic reticulum membrane"/>
    <property type="evidence" value="ECO:0007669"/>
    <property type="project" value="UniProtKB-SubCell"/>
</dbReference>
<dbReference type="GO" id="GO:0020037">
    <property type="term" value="F:heme binding"/>
    <property type="evidence" value="ECO:0007669"/>
    <property type="project" value="InterPro"/>
</dbReference>
<keyword evidence="13" id="KW-0472">Membrane</keyword>
<evidence type="ECO:0000256" key="5">
    <source>
        <dbReference type="ARBA" id="ARBA00012109"/>
    </source>
</evidence>
<feature type="binding site" description="axial binding residue" evidence="15">
    <location>
        <position position="475"/>
    </location>
    <ligand>
        <name>heme</name>
        <dbReference type="ChEBI" id="CHEBI:30413"/>
    </ligand>
    <ligandPart>
        <name>Fe</name>
        <dbReference type="ChEBI" id="CHEBI:18248"/>
    </ligandPart>
</feature>
<evidence type="ECO:0000256" key="16">
    <source>
        <dbReference type="RuleBase" id="RU000461"/>
    </source>
</evidence>
<dbReference type="OrthoDB" id="2789670at2759"/>
<dbReference type="InterPro" id="IPR050476">
    <property type="entry name" value="Insect_CytP450_Detox"/>
</dbReference>
<dbReference type="InterPro" id="IPR001128">
    <property type="entry name" value="Cyt_P450"/>
</dbReference>
<dbReference type="FunFam" id="1.10.630.10:FF:000042">
    <property type="entry name" value="Cytochrome P450"/>
    <property type="match status" value="1"/>
</dbReference>
<dbReference type="Gene3D" id="1.10.630.10">
    <property type="entry name" value="Cytochrome P450"/>
    <property type="match status" value="1"/>
</dbReference>
<keyword evidence="8" id="KW-0256">Endoplasmic reticulum</keyword>
<comment type="subcellular location">
    <subcellularLocation>
        <location evidence="3">Endoplasmic reticulum membrane</location>
        <topology evidence="3">Peripheral membrane protein</topology>
    </subcellularLocation>
    <subcellularLocation>
        <location evidence="2">Microsome membrane</location>
        <topology evidence="2">Peripheral membrane protein</topology>
    </subcellularLocation>
</comment>
<evidence type="ECO:0000256" key="9">
    <source>
        <dbReference type="ARBA" id="ARBA00022848"/>
    </source>
</evidence>
<dbReference type="EMBL" id="KM016752">
    <property type="protein sequence ID" value="AID54904.1"/>
    <property type="molecule type" value="mRNA"/>
</dbReference>
<organism evidence="17">
    <name type="scientific">Helicoverpa armigera</name>
    <name type="common">Cotton bollworm</name>
    <name type="synonym">Heliothis armigera</name>
    <dbReference type="NCBI Taxonomy" id="29058"/>
    <lineage>
        <taxon>Eukaryota</taxon>
        <taxon>Metazoa</taxon>
        <taxon>Ecdysozoa</taxon>
        <taxon>Arthropoda</taxon>
        <taxon>Hexapoda</taxon>
        <taxon>Insecta</taxon>
        <taxon>Pterygota</taxon>
        <taxon>Neoptera</taxon>
        <taxon>Endopterygota</taxon>
        <taxon>Lepidoptera</taxon>
        <taxon>Glossata</taxon>
        <taxon>Ditrysia</taxon>
        <taxon>Noctuoidea</taxon>
        <taxon>Noctuidae</taxon>
        <taxon>Heliothinae</taxon>
        <taxon>Helicoverpa</taxon>
    </lineage>
</organism>
<comment type="catalytic activity">
    <reaction evidence="14">
        <text>an organic molecule + reduced [NADPH--hemoprotein reductase] + O2 = an alcohol + oxidized [NADPH--hemoprotein reductase] + H2O + H(+)</text>
        <dbReference type="Rhea" id="RHEA:17149"/>
        <dbReference type="Rhea" id="RHEA-COMP:11964"/>
        <dbReference type="Rhea" id="RHEA-COMP:11965"/>
        <dbReference type="ChEBI" id="CHEBI:15377"/>
        <dbReference type="ChEBI" id="CHEBI:15378"/>
        <dbReference type="ChEBI" id="CHEBI:15379"/>
        <dbReference type="ChEBI" id="CHEBI:30879"/>
        <dbReference type="ChEBI" id="CHEBI:57618"/>
        <dbReference type="ChEBI" id="CHEBI:58210"/>
        <dbReference type="ChEBI" id="CHEBI:142491"/>
        <dbReference type="EC" id="1.14.14.1"/>
    </reaction>
</comment>
<evidence type="ECO:0000256" key="2">
    <source>
        <dbReference type="ARBA" id="ARBA00004174"/>
    </source>
</evidence>
<dbReference type="GO" id="GO:0016712">
    <property type="term" value="F:oxidoreductase activity, acting on paired donors, with incorporation or reduction of molecular oxygen, reduced flavin or flavoprotein as one donor, and incorporation of one atom of oxygen"/>
    <property type="evidence" value="ECO:0007669"/>
    <property type="project" value="UniProtKB-EC"/>
</dbReference>
<evidence type="ECO:0000256" key="14">
    <source>
        <dbReference type="ARBA" id="ARBA00047827"/>
    </source>
</evidence>
<keyword evidence="9" id="KW-0492">Microsome</keyword>
<dbReference type="InterPro" id="IPR036396">
    <property type="entry name" value="Cyt_P450_sf"/>
</dbReference>
<dbReference type="PROSITE" id="PS00086">
    <property type="entry name" value="CYTOCHROME_P450"/>
    <property type="match status" value="1"/>
</dbReference>
<evidence type="ECO:0000256" key="1">
    <source>
        <dbReference type="ARBA" id="ARBA00001971"/>
    </source>
</evidence>
<dbReference type="PRINTS" id="PR00463">
    <property type="entry name" value="EP450I"/>
</dbReference>
<evidence type="ECO:0000256" key="6">
    <source>
        <dbReference type="ARBA" id="ARBA00022617"/>
    </source>
</evidence>
<evidence type="ECO:0000256" key="4">
    <source>
        <dbReference type="ARBA" id="ARBA00010617"/>
    </source>
</evidence>